<feature type="transmembrane region" description="Helical" evidence="2">
    <location>
        <begin position="200"/>
        <end position="218"/>
    </location>
</feature>
<dbReference type="EMBL" id="BA000054">
    <property type="protein sequence ID" value="BAE64212.1"/>
    <property type="molecule type" value="Genomic_DNA"/>
</dbReference>
<dbReference type="HOGENOM" id="CLU_497789_0_0_1"/>
<dbReference type="GeneID" id="10100309"/>
<dbReference type="InterPro" id="IPR008952">
    <property type="entry name" value="Tetraspanin_EC2_sf"/>
</dbReference>
<feature type="transmembrane region" description="Helical" evidence="2">
    <location>
        <begin position="252"/>
        <end position="275"/>
    </location>
</feature>
<proteinExistence type="predicted"/>
<feature type="compositionally biased region" description="Basic and acidic residues" evidence="1">
    <location>
        <begin position="39"/>
        <end position="51"/>
    </location>
</feature>
<dbReference type="GO" id="GO:0016020">
    <property type="term" value="C:membrane"/>
    <property type="evidence" value="ECO:0007669"/>
    <property type="project" value="InterPro"/>
</dbReference>
<accession>Q2U2K3</accession>
<sequence>MSQIRLTGAIWSPVDGQTPKSIPESAGRQTYPTSGALEPRGELHPDLSRDDSLSSISDVTRLLSCDDLASVPLNSDAYYTVSTPCSLHVVNIITFHVQFSHELYRFFMYRLLKHFLRSEMDTLRTFFDWIWPIDTQHRPLQPVQEPMRLETPQICLGHLFSKDIYGDDVGIPLYYFNIVQGRDNAVKVIITTSKAGAAGAAYYQAVCGFSTVAIFAICQRALRRCREADPIFSFRRALTVSDADRFLDQDPVLVLSFRFLVLPLGYAVPACHSLLRSSYPFSFWYDSQHQVKADEINKPLTNHKQCTTISIILGAYVTHLQPQQNKNTNKQTKNSIAWARTTTLYLPLPISLSATTTILPILTPILLFLARFLSNQSTTGANTPTFRNRFITSVISYLLTILPSGLATLALTYLFAPDLLVCQLNNQWQSYYHNKDSRAIRAIQDSLHCCGFRSVKDRAWPFKDRTHDDDACVEQIGYARACLGPWEQEDKGAAWMVLWAAVLILVVKVGWGEQIQIDLSGFLVQRIRRRVRSMQTRMEMWVMIGLLISCRSRASRRMMMFGADK</sequence>
<feature type="region of interest" description="Disordered" evidence="1">
    <location>
        <begin position="12"/>
        <end position="51"/>
    </location>
</feature>
<feature type="transmembrane region" description="Helical" evidence="2">
    <location>
        <begin position="493"/>
        <end position="511"/>
    </location>
</feature>
<dbReference type="Proteomes" id="UP000006564">
    <property type="component" value="Chromosome 6"/>
</dbReference>
<keyword evidence="2" id="KW-0812">Transmembrane</keyword>
<evidence type="ECO:0000256" key="2">
    <source>
        <dbReference type="SAM" id="Phobius"/>
    </source>
</evidence>
<evidence type="ECO:0000313" key="3">
    <source>
        <dbReference type="EMBL" id="BAE64212.1"/>
    </source>
</evidence>
<reference evidence="3 4" key="1">
    <citation type="journal article" date="2005" name="Nature">
        <title>Genome sequencing and analysis of Aspergillus oryzae.</title>
        <authorList>
            <person name="Machida M."/>
            <person name="Asai K."/>
            <person name="Sano M."/>
            <person name="Tanaka T."/>
            <person name="Kumagai T."/>
            <person name="Terai G."/>
            <person name="Kusumoto K."/>
            <person name="Arima T."/>
            <person name="Akita O."/>
            <person name="Kashiwagi Y."/>
            <person name="Abe K."/>
            <person name="Gomi K."/>
            <person name="Horiuchi H."/>
            <person name="Kitamoto K."/>
            <person name="Kobayashi T."/>
            <person name="Takeuchi M."/>
            <person name="Denning D.W."/>
            <person name="Galagan J.E."/>
            <person name="Nierman W.C."/>
            <person name="Yu J."/>
            <person name="Archer D.B."/>
            <person name="Bennett J.W."/>
            <person name="Bhatnagar D."/>
            <person name="Cleveland T.E."/>
            <person name="Fedorova N.D."/>
            <person name="Gotoh O."/>
            <person name="Horikawa H."/>
            <person name="Hosoyama A."/>
            <person name="Ichinomiya M."/>
            <person name="Igarashi R."/>
            <person name="Iwashita K."/>
            <person name="Juvvadi P.R."/>
            <person name="Kato M."/>
            <person name="Kato Y."/>
            <person name="Kin T."/>
            <person name="Kokubun A."/>
            <person name="Maeda H."/>
            <person name="Maeyama N."/>
            <person name="Maruyama J."/>
            <person name="Nagasaki H."/>
            <person name="Nakajima T."/>
            <person name="Oda K."/>
            <person name="Okada K."/>
            <person name="Paulsen I."/>
            <person name="Sakamoto K."/>
            <person name="Sawano T."/>
            <person name="Takahashi M."/>
            <person name="Takase K."/>
            <person name="Terabayashi Y."/>
            <person name="Wortman J."/>
            <person name="Yamada O."/>
            <person name="Yamagata Y."/>
            <person name="Anazawa H."/>
            <person name="Hata Y."/>
            <person name="Koide Y."/>
            <person name="Komori T."/>
            <person name="Koyama Y."/>
            <person name="Minetoki T."/>
            <person name="Suharnan S."/>
            <person name="Tanaka A."/>
            <person name="Isono K."/>
            <person name="Kuhara S."/>
            <person name="Ogasawara N."/>
            <person name="Kikuchi H."/>
        </authorList>
    </citation>
    <scope>NUCLEOTIDE SEQUENCE [LARGE SCALE GENOMIC DNA]</scope>
    <source>
        <strain evidence="4">ATCC 42149 / RIB 40</strain>
    </source>
</reference>
<name>Q2U2K3_ASPOR</name>
<dbReference type="SUPFAM" id="SSF48652">
    <property type="entry name" value="Tetraspanin"/>
    <property type="match status" value="1"/>
</dbReference>
<protein>
    <submittedName>
        <fullName evidence="3">DNA, SC038</fullName>
    </submittedName>
</protein>
<dbReference type="RefSeq" id="XP_023093125.1">
    <property type="nucleotide sequence ID" value="XM_023238301.1"/>
</dbReference>
<organism evidence="3 4">
    <name type="scientific">Aspergillus oryzae (strain ATCC 42149 / RIB 40)</name>
    <name type="common">Yellow koji mold</name>
    <dbReference type="NCBI Taxonomy" id="510516"/>
    <lineage>
        <taxon>Eukaryota</taxon>
        <taxon>Fungi</taxon>
        <taxon>Dikarya</taxon>
        <taxon>Ascomycota</taxon>
        <taxon>Pezizomycotina</taxon>
        <taxon>Eurotiomycetes</taxon>
        <taxon>Eurotiomycetidae</taxon>
        <taxon>Eurotiales</taxon>
        <taxon>Aspergillaceae</taxon>
        <taxon>Aspergillus</taxon>
        <taxon>Aspergillus subgen. Circumdati</taxon>
    </lineage>
</organism>
<keyword evidence="2" id="KW-0472">Membrane</keyword>
<dbReference type="AlphaFoldDB" id="Q2U2K3"/>
<feature type="transmembrane region" description="Helical" evidence="2">
    <location>
        <begin position="394"/>
        <end position="416"/>
    </location>
</feature>
<feature type="transmembrane region" description="Helical" evidence="2">
    <location>
        <begin position="350"/>
        <end position="373"/>
    </location>
</feature>
<evidence type="ECO:0000313" key="4">
    <source>
        <dbReference type="Proteomes" id="UP000006564"/>
    </source>
</evidence>
<keyword evidence="4" id="KW-1185">Reference proteome</keyword>
<keyword evidence="2" id="KW-1133">Transmembrane helix</keyword>
<evidence type="ECO:0000256" key="1">
    <source>
        <dbReference type="SAM" id="MobiDB-lite"/>
    </source>
</evidence>
<gene>
    <name evidence="3" type="ORF">AO090038000422</name>
</gene>
<dbReference type="KEGG" id="aor:AO090038000422"/>
<dbReference type="EMBL" id="AP007169">
    <property type="protein sequence ID" value="BAE64212.1"/>
    <property type="molecule type" value="Genomic_DNA"/>
</dbReference>